<feature type="non-terminal residue" evidence="4">
    <location>
        <position position="1"/>
    </location>
</feature>
<feature type="transmembrane region" description="Helical" evidence="3">
    <location>
        <begin position="17"/>
        <end position="34"/>
    </location>
</feature>
<dbReference type="Gene3D" id="2.40.50.100">
    <property type="match status" value="1"/>
</dbReference>
<keyword evidence="5" id="KW-1185">Reference proteome</keyword>
<comment type="subcellular location">
    <subcellularLocation>
        <location evidence="1">Cell envelope</location>
    </subcellularLocation>
</comment>
<feature type="non-terminal residue" evidence="4">
    <location>
        <position position="142"/>
    </location>
</feature>
<gene>
    <name evidence="4" type="ORF">GTP77_29920</name>
</gene>
<organism evidence="4 5">
    <name type="scientific">Pseudoduganella aquatica</name>
    <dbReference type="NCBI Taxonomy" id="2660641"/>
    <lineage>
        <taxon>Bacteria</taxon>
        <taxon>Pseudomonadati</taxon>
        <taxon>Pseudomonadota</taxon>
        <taxon>Betaproteobacteria</taxon>
        <taxon>Burkholderiales</taxon>
        <taxon>Oxalobacteraceae</taxon>
        <taxon>Telluria group</taxon>
        <taxon>Pseudoduganella</taxon>
    </lineage>
</organism>
<dbReference type="Proteomes" id="UP000450676">
    <property type="component" value="Unassembled WGS sequence"/>
</dbReference>
<evidence type="ECO:0000256" key="3">
    <source>
        <dbReference type="SAM" id="Phobius"/>
    </source>
</evidence>
<dbReference type="EMBL" id="WWCU01000133">
    <property type="protein sequence ID" value="MYN11517.1"/>
    <property type="molecule type" value="Genomic_DNA"/>
</dbReference>
<comment type="caution">
    <text evidence="4">The sequence shown here is derived from an EMBL/GenBank/DDBJ whole genome shotgun (WGS) entry which is preliminary data.</text>
</comment>
<keyword evidence="3" id="KW-0812">Transmembrane</keyword>
<dbReference type="GO" id="GO:0030313">
    <property type="term" value="C:cell envelope"/>
    <property type="evidence" value="ECO:0007669"/>
    <property type="project" value="UniProtKB-SubCell"/>
</dbReference>
<keyword evidence="2" id="KW-0175">Coiled coil</keyword>
<reference evidence="4 5" key="1">
    <citation type="submission" date="2019-12" db="EMBL/GenBank/DDBJ databases">
        <title>Novel species isolated from a subtropical stream in China.</title>
        <authorList>
            <person name="Lu H."/>
        </authorList>
    </citation>
    <scope>NUCLEOTIDE SEQUENCE [LARGE SCALE GENOMIC DNA]</scope>
    <source>
        <strain evidence="4 5">FT127W</strain>
    </source>
</reference>
<evidence type="ECO:0000256" key="2">
    <source>
        <dbReference type="ARBA" id="ARBA00023054"/>
    </source>
</evidence>
<dbReference type="InterPro" id="IPR050465">
    <property type="entry name" value="UPF0194_transport"/>
</dbReference>
<keyword evidence="3" id="KW-1133">Transmembrane helix</keyword>
<dbReference type="AlphaFoldDB" id="A0A7X4KQR0"/>
<dbReference type="SUPFAM" id="SSF111369">
    <property type="entry name" value="HlyD-like secretion proteins"/>
    <property type="match status" value="1"/>
</dbReference>
<dbReference type="PANTHER" id="PTHR32347">
    <property type="entry name" value="EFFLUX SYSTEM COMPONENT YKNX-RELATED"/>
    <property type="match status" value="1"/>
</dbReference>
<evidence type="ECO:0000313" key="5">
    <source>
        <dbReference type="Proteomes" id="UP000450676"/>
    </source>
</evidence>
<protein>
    <submittedName>
        <fullName evidence="4">Biotin/lipoyl-binding protein</fullName>
    </submittedName>
</protein>
<dbReference type="PANTHER" id="PTHR32347:SF14">
    <property type="entry name" value="EFFLUX SYSTEM COMPONENT YKNX-RELATED"/>
    <property type="match status" value="1"/>
</dbReference>
<sequence>PDAEAERRPWWRRPARWGTAALAAALAGAGWYAWQVYSRAGAAPLYVTVPVRRGSVTMSVTANGTLQPTRAVNIGSELSGTVARVLVDINDRVRRGQVLVELDTAKLQDQIVRSRAALAAARAGVAQGEATWAEARSALARL</sequence>
<accession>A0A7X4KQR0</accession>
<evidence type="ECO:0000256" key="1">
    <source>
        <dbReference type="ARBA" id="ARBA00004196"/>
    </source>
</evidence>
<proteinExistence type="predicted"/>
<keyword evidence="3" id="KW-0472">Membrane</keyword>
<evidence type="ECO:0000313" key="4">
    <source>
        <dbReference type="EMBL" id="MYN11517.1"/>
    </source>
</evidence>
<name>A0A7X4KQR0_9BURK</name>